<accession>A0ABZ2HEE4</accession>
<gene>
    <name evidence="2" type="ORF">RZ517_12115</name>
</gene>
<evidence type="ECO:0008006" key="4">
    <source>
        <dbReference type="Google" id="ProtNLM"/>
    </source>
</evidence>
<evidence type="ECO:0000313" key="3">
    <source>
        <dbReference type="Proteomes" id="UP001364156"/>
    </source>
</evidence>
<reference evidence="2 3" key="1">
    <citation type="submission" date="2023-10" db="EMBL/GenBank/DDBJ databases">
        <title>Roseovarius strain S88 nov., isolated from a marine algae.</title>
        <authorList>
            <person name="Lee M.W."/>
            <person name="Lee J.K."/>
            <person name="Kim J.M."/>
            <person name="Choi D.G."/>
            <person name="Baek J.H."/>
            <person name="Bayburt H."/>
            <person name="Jung J.J."/>
            <person name="Han D.M."/>
            <person name="Jeon C.O."/>
        </authorList>
    </citation>
    <scope>NUCLEOTIDE SEQUENCE [LARGE SCALE GENOMIC DNA]</scope>
    <source>
        <strain evidence="2 3">S88</strain>
    </source>
</reference>
<evidence type="ECO:0000256" key="1">
    <source>
        <dbReference type="SAM" id="SignalP"/>
    </source>
</evidence>
<sequence>MTIGARISCLAALATGPLAACDAAPDQDAACYGKSETIEGTKACVTLIHEEGCRGFGAFVHPDTVSRQGAARAALGLAQTHCAQAFGLRADPNLTVQKGGWAVPGAWEITGNCI</sequence>
<evidence type="ECO:0000313" key="2">
    <source>
        <dbReference type="EMBL" id="WWR45538.1"/>
    </source>
</evidence>
<proteinExistence type="predicted"/>
<name>A0ABZ2HEE4_9RHOB</name>
<keyword evidence="1" id="KW-0732">Signal</keyword>
<feature type="signal peptide" evidence="1">
    <location>
        <begin position="1"/>
        <end position="20"/>
    </location>
</feature>
<dbReference type="Proteomes" id="UP001364156">
    <property type="component" value="Chromosome"/>
</dbReference>
<organism evidence="2 3">
    <name type="scientific">Roseovarius phycicola</name>
    <dbReference type="NCBI Taxonomy" id="3080976"/>
    <lineage>
        <taxon>Bacteria</taxon>
        <taxon>Pseudomonadati</taxon>
        <taxon>Pseudomonadota</taxon>
        <taxon>Alphaproteobacteria</taxon>
        <taxon>Rhodobacterales</taxon>
        <taxon>Roseobacteraceae</taxon>
        <taxon>Roseovarius</taxon>
    </lineage>
</organism>
<dbReference type="RefSeq" id="WP_338548464.1">
    <property type="nucleotide sequence ID" value="NZ_CP146069.1"/>
</dbReference>
<feature type="chain" id="PRO_5046528149" description="Lipoprotein" evidence="1">
    <location>
        <begin position="21"/>
        <end position="114"/>
    </location>
</feature>
<protein>
    <recommendedName>
        <fullName evidence="4">Lipoprotein</fullName>
    </recommendedName>
</protein>
<dbReference type="EMBL" id="CP146069">
    <property type="protein sequence ID" value="WWR45538.1"/>
    <property type="molecule type" value="Genomic_DNA"/>
</dbReference>
<keyword evidence="3" id="KW-1185">Reference proteome</keyword>